<feature type="non-terminal residue" evidence="2">
    <location>
        <position position="635"/>
    </location>
</feature>
<dbReference type="EMBL" id="JACSRA010000040">
    <property type="protein sequence ID" value="MBD7913251.1"/>
    <property type="molecule type" value="Genomic_DNA"/>
</dbReference>
<comment type="caution">
    <text evidence="2">The sequence shown here is derived from an EMBL/GenBank/DDBJ whole genome shotgun (WGS) entry which is preliminary data.</text>
</comment>
<protein>
    <submittedName>
        <fullName evidence="2">Uncharacterized protein</fullName>
    </submittedName>
</protein>
<sequence length="635" mass="72732">MKKIISLFCALIFTFYIMFNGINVEVKAETKVSSTEKQDKPKSDEETKEKQVEEITKNDVKTEEKKVDINSPKEEKEIASVEDTKTESLSASEDYSSFKLTSNKTYEFTNTSAYSIKIEYVSSRGNGRYSYIEYYYNGSVRKLNRNITYGITIPSGDKVRFSADAGNEVSLSILSKYKDLIKETSTPVFYEYDMVKNKGYELTNNTSDNIRVLREDIIDNSSRYDYVYYNNLGDVYDLDVNMSIDINIESGYKKRISLRTGSALKLYIPYENKDIIKEVDRPAIWDSNIEKDKNYEISNNTGNFTKILTDTISSSNNRYDYVYYNESGSVAEVGIYEKGNINIAKGCRKKISLSSGYNSRIYMPYELKDMMKEVDNPAVFKFVATPSVSYEINNNVGKAFKVQSDGNYTKNYDYIDYDSSGKIANLDTQRYENFIVENGHKKRISLSVGSEITFFVPYEYKNTVKEVQTPAFYKVTATADKSYEINNNTAKSISVLNDNDYNNKYEYIDYDKTGEITKQVVGKYDNFAVESGHKRRISLNAGTGIKLYVPYEYKDTVKESQSPAFYKVIATGNKSYEINNNTAKSISILNDNDYNNKYEYIDYDKTGEIAKQVVGKYDNFAVESGHKRRISLNAG</sequence>
<evidence type="ECO:0000313" key="2">
    <source>
        <dbReference type="EMBL" id="MBD7913251.1"/>
    </source>
</evidence>
<proteinExistence type="predicted"/>
<gene>
    <name evidence="2" type="ORF">H9661_18010</name>
</gene>
<evidence type="ECO:0000256" key="1">
    <source>
        <dbReference type="SAM" id="MobiDB-lite"/>
    </source>
</evidence>
<evidence type="ECO:0000313" key="3">
    <source>
        <dbReference type="Proteomes" id="UP000627781"/>
    </source>
</evidence>
<accession>A0ABR8PYK7</accession>
<organism evidence="2 3">
    <name type="scientific">Clostridium cibarium</name>
    <dbReference type="NCBI Taxonomy" id="2762247"/>
    <lineage>
        <taxon>Bacteria</taxon>
        <taxon>Bacillati</taxon>
        <taxon>Bacillota</taxon>
        <taxon>Clostridia</taxon>
        <taxon>Eubacteriales</taxon>
        <taxon>Clostridiaceae</taxon>
        <taxon>Clostridium</taxon>
    </lineage>
</organism>
<reference evidence="2 3" key="1">
    <citation type="submission" date="2020-08" db="EMBL/GenBank/DDBJ databases">
        <title>A Genomic Blueprint of the Chicken Gut Microbiome.</title>
        <authorList>
            <person name="Gilroy R."/>
            <person name="Ravi A."/>
            <person name="Getino M."/>
            <person name="Pursley I."/>
            <person name="Horton D.L."/>
            <person name="Alikhan N.-F."/>
            <person name="Baker D."/>
            <person name="Gharbi K."/>
            <person name="Hall N."/>
            <person name="Watson M."/>
            <person name="Adriaenssens E.M."/>
            <person name="Foster-Nyarko E."/>
            <person name="Jarju S."/>
            <person name="Secka A."/>
            <person name="Antonio M."/>
            <person name="Oren A."/>
            <person name="Chaudhuri R."/>
            <person name="La Ragione R.M."/>
            <person name="Hildebrand F."/>
            <person name="Pallen M.J."/>
        </authorList>
    </citation>
    <scope>NUCLEOTIDE SEQUENCE [LARGE SCALE GENOMIC DNA]</scope>
    <source>
        <strain evidence="2 3">Sa3CVN1</strain>
    </source>
</reference>
<keyword evidence="3" id="KW-1185">Reference proteome</keyword>
<dbReference type="RefSeq" id="WP_191770140.1">
    <property type="nucleotide sequence ID" value="NZ_JACSRA010000040.1"/>
</dbReference>
<feature type="region of interest" description="Disordered" evidence="1">
    <location>
        <begin position="30"/>
        <end position="85"/>
    </location>
</feature>
<name>A0ABR8PYK7_9CLOT</name>
<dbReference type="Proteomes" id="UP000627781">
    <property type="component" value="Unassembled WGS sequence"/>
</dbReference>